<dbReference type="AlphaFoldDB" id="A0AB39L8C6"/>
<dbReference type="EMBL" id="CP163302">
    <property type="protein sequence ID" value="XDP47100.1"/>
    <property type="molecule type" value="Genomic_DNA"/>
</dbReference>
<feature type="domain" description="N-acetyltransferase" evidence="5">
    <location>
        <begin position="21"/>
        <end position="182"/>
    </location>
</feature>
<accession>A0AB39L8C6</accession>
<evidence type="ECO:0000256" key="3">
    <source>
        <dbReference type="ARBA" id="ARBA00023315"/>
    </source>
</evidence>
<dbReference type="Pfam" id="PF00583">
    <property type="entry name" value="Acetyltransf_1"/>
    <property type="match status" value="1"/>
</dbReference>
<dbReference type="CDD" id="cd04301">
    <property type="entry name" value="NAT_SF"/>
    <property type="match status" value="1"/>
</dbReference>
<proteinExistence type="inferred from homology"/>
<dbReference type="PANTHER" id="PTHR10545">
    <property type="entry name" value="DIAMINE N-ACETYLTRANSFERASE"/>
    <property type="match status" value="1"/>
</dbReference>
<dbReference type="GO" id="GO:0008080">
    <property type="term" value="F:N-acetyltransferase activity"/>
    <property type="evidence" value="ECO:0007669"/>
    <property type="project" value="UniProtKB-ARBA"/>
</dbReference>
<feature type="region of interest" description="Disordered" evidence="4">
    <location>
        <begin position="1"/>
        <end position="26"/>
    </location>
</feature>
<evidence type="ECO:0000259" key="5">
    <source>
        <dbReference type="PROSITE" id="PS51186"/>
    </source>
</evidence>
<dbReference type="InterPro" id="IPR051016">
    <property type="entry name" value="Diverse_Substrate_AcTransf"/>
</dbReference>
<gene>
    <name evidence="6" type="ORF">AB5L97_09035</name>
</gene>
<dbReference type="InterPro" id="IPR000182">
    <property type="entry name" value="GNAT_dom"/>
</dbReference>
<evidence type="ECO:0000256" key="1">
    <source>
        <dbReference type="ARBA" id="ARBA00008694"/>
    </source>
</evidence>
<keyword evidence="2" id="KW-0808">Transferase</keyword>
<evidence type="ECO:0000256" key="2">
    <source>
        <dbReference type="ARBA" id="ARBA00022679"/>
    </source>
</evidence>
<organism evidence="6">
    <name type="scientific">Sinomonas puerhi</name>
    <dbReference type="NCBI Taxonomy" id="3238584"/>
    <lineage>
        <taxon>Bacteria</taxon>
        <taxon>Bacillati</taxon>
        <taxon>Actinomycetota</taxon>
        <taxon>Actinomycetes</taxon>
        <taxon>Micrococcales</taxon>
        <taxon>Micrococcaceae</taxon>
        <taxon>Sinomonas</taxon>
    </lineage>
</organism>
<evidence type="ECO:0000256" key="4">
    <source>
        <dbReference type="SAM" id="MobiDB-lite"/>
    </source>
</evidence>
<evidence type="ECO:0000313" key="6">
    <source>
        <dbReference type="EMBL" id="XDP47100.1"/>
    </source>
</evidence>
<dbReference type="RefSeq" id="WP_307956484.1">
    <property type="nucleotide sequence ID" value="NZ_CP163302.1"/>
</dbReference>
<dbReference type="SUPFAM" id="SSF55729">
    <property type="entry name" value="Acyl-CoA N-acyltransferases (Nat)"/>
    <property type="match status" value="1"/>
</dbReference>
<feature type="compositionally biased region" description="Low complexity" evidence="4">
    <location>
        <begin position="15"/>
        <end position="26"/>
    </location>
</feature>
<comment type="similarity">
    <text evidence="1">Belongs to the acetyltransferase family.</text>
</comment>
<sequence>MSSSSVAVPRRADSSRPPARASLRPAAPHDVPSILELIHELAVYEKEPDAVKNSVEALTDQLFGENPAIFAHVVEDSTSGSPEVLGFALWFLNYSTWEGTHGIYLEDLYVRPEARARGYGKALLTELARIAVERGYARVEWAVLKWNEPSIGFYRSLGASPLDEWDTFRLTGDALAAFGAGR</sequence>
<dbReference type="KEGG" id="spue:AB5L97_09035"/>
<name>A0AB39L8C6_9MICC</name>
<dbReference type="InterPro" id="IPR016181">
    <property type="entry name" value="Acyl_CoA_acyltransferase"/>
</dbReference>
<reference evidence="6" key="1">
    <citation type="submission" date="2024-07" db="EMBL/GenBank/DDBJ databases">
        <authorList>
            <person name="fu j."/>
        </authorList>
    </citation>
    <scope>NUCLEOTIDE SEQUENCE</scope>
    <source>
        <strain evidence="6">P10A9</strain>
    </source>
</reference>
<keyword evidence="3" id="KW-0012">Acyltransferase</keyword>
<protein>
    <submittedName>
        <fullName evidence="6">N-acetyltransferase family protein</fullName>
    </submittedName>
</protein>
<dbReference type="PROSITE" id="PS51186">
    <property type="entry name" value="GNAT"/>
    <property type="match status" value="1"/>
</dbReference>
<dbReference type="FunFam" id="3.40.630.30:FF:000064">
    <property type="entry name" value="GNAT family acetyltransferase"/>
    <property type="match status" value="1"/>
</dbReference>
<dbReference type="Gene3D" id="3.40.630.30">
    <property type="match status" value="1"/>
</dbReference>
<dbReference type="PANTHER" id="PTHR10545:SF29">
    <property type="entry name" value="GH14572P-RELATED"/>
    <property type="match status" value="1"/>
</dbReference>